<dbReference type="SUPFAM" id="SSF89009">
    <property type="entry name" value="GAT-like domain"/>
    <property type="match status" value="1"/>
</dbReference>
<reference evidence="5 6" key="1">
    <citation type="submission" date="2015-09" db="EMBL/GenBank/DDBJ databases">
        <title>Host preference determinants of Valsa canker pathogens revealed by comparative genomics.</title>
        <authorList>
            <person name="Yin Z."/>
            <person name="Huang L."/>
        </authorList>
    </citation>
    <scope>NUCLEOTIDE SEQUENCE [LARGE SCALE GENOMIC DNA]</scope>
    <source>
        <strain evidence="5 6">03-1</strain>
    </source>
</reference>
<feature type="compositionally biased region" description="Polar residues" evidence="3">
    <location>
        <begin position="312"/>
        <end position="337"/>
    </location>
</feature>
<dbReference type="EMBL" id="LKEA01000041">
    <property type="protein sequence ID" value="ROV94331.1"/>
    <property type="molecule type" value="Genomic_DNA"/>
</dbReference>
<dbReference type="SMART" id="SM00273">
    <property type="entry name" value="ENTH"/>
    <property type="match status" value="1"/>
</dbReference>
<dbReference type="GO" id="GO:0048268">
    <property type="term" value="P:clathrin coat assembly"/>
    <property type="evidence" value="ECO:0007669"/>
    <property type="project" value="InterPro"/>
</dbReference>
<feature type="compositionally biased region" description="Low complexity" evidence="3">
    <location>
        <begin position="419"/>
        <end position="438"/>
    </location>
</feature>
<dbReference type="InterPro" id="IPR008942">
    <property type="entry name" value="ENTH_VHS"/>
</dbReference>
<proteinExistence type="predicted"/>
<dbReference type="GO" id="GO:0005546">
    <property type="term" value="F:phosphatidylinositol-4,5-bisphosphate binding"/>
    <property type="evidence" value="ECO:0007669"/>
    <property type="project" value="TreeGrafter"/>
</dbReference>
<feature type="region of interest" description="Disordered" evidence="3">
    <location>
        <begin position="312"/>
        <end position="352"/>
    </location>
</feature>
<evidence type="ECO:0000313" key="5">
    <source>
        <dbReference type="EMBL" id="ROV94331.1"/>
    </source>
</evidence>
<dbReference type="STRING" id="356882.A0A423VTJ4"/>
<feature type="domain" description="ENTH" evidence="4">
    <location>
        <begin position="1"/>
        <end position="126"/>
    </location>
</feature>
<sequence length="636" mass="69481">MASSFEKSVKGATKIKAAPPKTKYIEHILVATHAGEAGVGEVFRALQHRLRDSTWTVVFKSLITVHLMIREGSPDVTLAYLAKHRNMLAMSMFSDGQFMSHARKVAAGQILIAGRMLTHGIQPKPKDAIYDIMQITYPNEREHFVTQRSIGLEKLSVEKGLLRETEAVQNQLRALLDCDVMDNEPENEITVTVFRLLVLDLLALFQVVNQALINILGHFFEMSKVDAERAMDVYRNFTKQTDMVVQYLGVARQYEHHTRVEVPKLKHAPVNLGRQLEDYLHDPDFEIHRRQYLAELEAKRGKGLAKPYFTTKSDSAIKSPSNSTPFPTVNGSSSTESKPAPITKGPDPDLIDFFDSIEQNQTTLGAQPTAAPGQVGASPWGASNGFQPQPTGFQPQPTGFQNGFAPQQTGFQATNPFQQPFQQQQQAPPQQQQPIQPAYTGAGFGGFTPQPGYQNSLAPIPQESAVSSYQTGASMPNMQAPQQTTNPFRLSMMMTGQMTGQATGMAPQPAPTSPPSIPPQHTSTNPFARSSPAASNTALFQSPPQPTAPLQAMATGTNPFAKNFGAPAPQQQRPATSAGLAPQATGTTNPFRQSQFVNHNTGMGWQNNQQPIGGGLDNLPTVPVFPRPAQQAPWQQ</sequence>
<feature type="compositionally biased region" description="Pro residues" evidence="3">
    <location>
        <begin position="508"/>
        <end position="518"/>
    </location>
</feature>
<feature type="compositionally biased region" description="Polar residues" evidence="3">
    <location>
        <begin position="525"/>
        <end position="542"/>
    </location>
</feature>
<keyword evidence="2" id="KW-0963">Cytoplasm</keyword>
<dbReference type="GO" id="GO:0000149">
    <property type="term" value="F:SNARE binding"/>
    <property type="evidence" value="ECO:0007669"/>
    <property type="project" value="TreeGrafter"/>
</dbReference>
<evidence type="ECO:0000313" key="6">
    <source>
        <dbReference type="Proteomes" id="UP000283895"/>
    </source>
</evidence>
<dbReference type="InterPro" id="IPR011417">
    <property type="entry name" value="ANTH_dom"/>
</dbReference>
<evidence type="ECO:0000259" key="4">
    <source>
        <dbReference type="PROSITE" id="PS50942"/>
    </source>
</evidence>
<evidence type="ECO:0000256" key="3">
    <source>
        <dbReference type="SAM" id="MobiDB-lite"/>
    </source>
</evidence>
<dbReference type="GO" id="GO:0005905">
    <property type="term" value="C:clathrin-coated pit"/>
    <property type="evidence" value="ECO:0007669"/>
    <property type="project" value="TreeGrafter"/>
</dbReference>
<dbReference type="AlphaFoldDB" id="A0A423VTJ4"/>
<evidence type="ECO:0000256" key="1">
    <source>
        <dbReference type="ARBA" id="ARBA00004496"/>
    </source>
</evidence>
<feature type="region of interest" description="Disordered" evidence="3">
    <location>
        <begin position="500"/>
        <end position="636"/>
    </location>
</feature>
<gene>
    <name evidence="5" type="ORF">VMCG_08679</name>
</gene>
<dbReference type="PANTHER" id="PTHR22951">
    <property type="entry name" value="CLATHRIN ASSEMBLY PROTEIN"/>
    <property type="match status" value="1"/>
</dbReference>
<name>A0A423VTJ4_9PEZI</name>
<dbReference type="CDD" id="cd16988">
    <property type="entry name" value="ANTH_N_YAP180"/>
    <property type="match status" value="1"/>
</dbReference>
<comment type="caution">
    <text evidence="5">The sequence shown here is derived from an EMBL/GenBank/DDBJ whole genome shotgun (WGS) entry which is preliminary data.</text>
</comment>
<dbReference type="Pfam" id="PF07651">
    <property type="entry name" value="ANTH"/>
    <property type="match status" value="1"/>
</dbReference>
<dbReference type="Gene3D" id="1.25.40.90">
    <property type="match status" value="1"/>
</dbReference>
<dbReference type="PROSITE" id="PS50942">
    <property type="entry name" value="ENTH"/>
    <property type="match status" value="1"/>
</dbReference>
<dbReference type="OrthoDB" id="44015at2759"/>
<dbReference type="GO" id="GO:0032050">
    <property type="term" value="F:clathrin heavy chain binding"/>
    <property type="evidence" value="ECO:0007669"/>
    <property type="project" value="TreeGrafter"/>
</dbReference>
<keyword evidence="6" id="KW-1185">Reference proteome</keyword>
<dbReference type="FunFam" id="1.20.58.150:FF:000004">
    <property type="entry name" value="ENTH domain protein"/>
    <property type="match status" value="1"/>
</dbReference>
<accession>A0A423VTJ4</accession>
<dbReference type="GO" id="GO:0006900">
    <property type="term" value="P:vesicle budding from membrane"/>
    <property type="evidence" value="ECO:0007669"/>
    <property type="project" value="TreeGrafter"/>
</dbReference>
<evidence type="ECO:0000256" key="2">
    <source>
        <dbReference type="ARBA" id="ARBA00022490"/>
    </source>
</evidence>
<organism evidence="5 6">
    <name type="scientific">Cytospora schulzeri</name>
    <dbReference type="NCBI Taxonomy" id="448051"/>
    <lineage>
        <taxon>Eukaryota</taxon>
        <taxon>Fungi</taxon>
        <taxon>Dikarya</taxon>
        <taxon>Ascomycota</taxon>
        <taxon>Pezizomycotina</taxon>
        <taxon>Sordariomycetes</taxon>
        <taxon>Sordariomycetidae</taxon>
        <taxon>Diaporthales</taxon>
        <taxon>Cytosporaceae</taxon>
        <taxon>Cytospora</taxon>
    </lineage>
</organism>
<dbReference type="GO" id="GO:0072583">
    <property type="term" value="P:clathrin-dependent endocytosis"/>
    <property type="evidence" value="ECO:0007669"/>
    <property type="project" value="InterPro"/>
</dbReference>
<dbReference type="InterPro" id="IPR045192">
    <property type="entry name" value="AP180-like"/>
</dbReference>
<dbReference type="Proteomes" id="UP000283895">
    <property type="component" value="Unassembled WGS sequence"/>
</dbReference>
<dbReference type="SUPFAM" id="SSF48464">
    <property type="entry name" value="ENTH/VHS domain"/>
    <property type="match status" value="1"/>
</dbReference>
<comment type="subcellular location">
    <subcellularLocation>
        <location evidence="1">Cytoplasm</location>
    </subcellularLocation>
</comment>
<dbReference type="GO" id="GO:0030136">
    <property type="term" value="C:clathrin-coated vesicle"/>
    <property type="evidence" value="ECO:0007669"/>
    <property type="project" value="InterPro"/>
</dbReference>
<dbReference type="InterPro" id="IPR013809">
    <property type="entry name" value="ENTH"/>
</dbReference>
<dbReference type="Gene3D" id="1.20.58.150">
    <property type="entry name" value="ANTH domain"/>
    <property type="match status" value="1"/>
</dbReference>
<dbReference type="GO" id="GO:0005545">
    <property type="term" value="F:1-phosphatidylinositol binding"/>
    <property type="evidence" value="ECO:0007669"/>
    <property type="project" value="InterPro"/>
</dbReference>
<dbReference type="InterPro" id="IPR014712">
    <property type="entry name" value="ANTH_dom_sf"/>
</dbReference>
<feature type="region of interest" description="Disordered" evidence="3">
    <location>
        <begin position="419"/>
        <end position="458"/>
    </location>
</feature>
<protein>
    <recommendedName>
        <fullName evidence="4">ENTH domain-containing protein</fullName>
    </recommendedName>
</protein>
<feature type="compositionally biased region" description="Polar residues" evidence="3">
    <location>
        <begin position="584"/>
        <end position="611"/>
    </location>
</feature>
<dbReference type="PANTHER" id="PTHR22951:SF5">
    <property type="entry name" value="PHOSPHATIDYLINOSITOL-BINDING CLATHRIN ASSEMBLY PROTEIN LAP"/>
    <property type="match status" value="1"/>
</dbReference>